<sequence length="127" mass="13123">MDNHIHDFRVLPGSLIMDVVPKRLYVASALILIIVASLVMALSGSLDGAAAWANIMALPVAIMGVILVLRGSGGAGQGAKIQDPHQPGDVVQSGGTGPVVNQIGFGQNQYNIAGNFIAREGDEHGGR</sequence>
<dbReference type="Proteomes" id="UP000679690">
    <property type="component" value="Unassembled WGS sequence"/>
</dbReference>
<feature type="transmembrane region" description="Helical" evidence="1">
    <location>
        <begin position="49"/>
        <end position="69"/>
    </location>
</feature>
<name>A0ABS3UGS6_9ACTN</name>
<keyword evidence="1" id="KW-1133">Transmembrane helix</keyword>
<dbReference type="EMBL" id="JAGFNS010000006">
    <property type="protein sequence ID" value="MBO3737989.1"/>
    <property type="molecule type" value="Genomic_DNA"/>
</dbReference>
<organism evidence="2 3">
    <name type="scientific">Actinoplanes flavus</name>
    <dbReference type="NCBI Taxonomy" id="2820290"/>
    <lineage>
        <taxon>Bacteria</taxon>
        <taxon>Bacillati</taxon>
        <taxon>Actinomycetota</taxon>
        <taxon>Actinomycetes</taxon>
        <taxon>Micromonosporales</taxon>
        <taxon>Micromonosporaceae</taxon>
        <taxon>Actinoplanes</taxon>
    </lineage>
</organism>
<feature type="transmembrane region" description="Helical" evidence="1">
    <location>
        <begin position="24"/>
        <end position="43"/>
    </location>
</feature>
<gene>
    <name evidence="2" type="ORF">J5X75_10690</name>
</gene>
<comment type="caution">
    <text evidence="2">The sequence shown here is derived from an EMBL/GenBank/DDBJ whole genome shotgun (WGS) entry which is preliminary data.</text>
</comment>
<accession>A0ABS3UGS6</accession>
<evidence type="ECO:0000256" key="1">
    <source>
        <dbReference type="SAM" id="Phobius"/>
    </source>
</evidence>
<protein>
    <submittedName>
        <fullName evidence="2">Uncharacterized protein</fullName>
    </submittedName>
</protein>
<evidence type="ECO:0000313" key="2">
    <source>
        <dbReference type="EMBL" id="MBO3737989.1"/>
    </source>
</evidence>
<proteinExistence type="predicted"/>
<keyword evidence="1" id="KW-0472">Membrane</keyword>
<evidence type="ECO:0000313" key="3">
    <source>
        <dbReference type="Proteomes" id="UP000679690"/>
    </source>
</evidence>
<keyword evidence="3" id="KW-1185">Reference proteome</keyword>
<reference evidence="2 3" key="1">
    <citation type="submission" date="2021-03" db="EMBL/GenBank/DDBJ databases">
        <title>Actinoplanes flavus sp. nov., a novel actinomycete isolated from Coconut Palm rhizosphere soil.</title>
        <authorList>
            <person name="Luo X."/>
        </authorList>
    </citation>
    <scope>NUCLEOTIDE SEQUENCE [LARGE SCALE GENOMIC DNA]</scope>
    <source>
        <strain evidence="2 3">NEAU-H7</strain>
    </source>
</reference>
<dbReference type="RefSeq" id="WP_208467195.1">
    <property type="nucleotide sequence ID" value="NZ_JAGFNS010000006.1"/>
</dbReference>
<keyword evidence="1" id="KW-0812">Transmembrane</keyword>